<reference evidence="2 3" key="1">
    <citation type="journal article" date="2020" name="Nat. Food">
        <title>A phased Vanilla planifolia genome enables genetic improvement of flavour and production.</title>
        <authorList>
            <person name="Hasing T."/>
            <person name="Tang H."/>
            <person name="Brym M."/>
            <person name="Khazi F."/>
            <person name="Huang T."/>
            <person name="Chambers A.H."/>
        </authorList>
    </citation>
    <scope>NUCLEOTIDE SEQUENCE [LARGE SCALE GENOMIC DNA]</scope>
    <source>
        <tissue evidence="2">Leaf</tissue>
    </source>
</reference>
<feature type="compositionally biased region" description="Basic residues" evidence="1">
    <location>
        <begin position="24"/>
        <end position="43"/>
    </location>
</feature>
<feature type="region of interest" description="Disordered" evidence="1">
    <location>
        <begin position="159"/>
        <end position="184"/>
    </location>
</feature>
<evidence type="ECO:0000313" key="3">
    <source>
        <dbReference type="Proteomes" id="UP000636800"/>
    </source>
</evidence>
<dbReference type="EMBL" id="JADCNL010000283">
    <property type="protein sequence ID" value="KAG0448734.1"/>
    <property type="molecule type" value="Genomic_DNA"/>
</dbReference>
<proteinExistence type="predicted"/>
<feature type="region of interest" description="Disordered" evidence="1">
    <location>
        <begin position="18"/>
        <end position="43"/>
    </location>
</feature>
<comment type="caution">
    <text evidence="2">The sequence shown here is derived from an EMBL/GenBank/DDBJ whole genome shotgun (WGS) entry which is preliminary data.</text>
</comment>
<organism evidence="2 3">
    <name type="scientific">Vanilla planifolia</name>
    <name type="common">Vanilla</name>
    <dbReference type="NCBI Taxonomy" id="51239"/>
    <lineage>
        <taxon>Eukaryota</taxon>
        <taxon>Viridiplantae</taxon>
        <taxon>Streptophyta</taxon>
        <taxon>Embryophyta</taxon>
        <taxon>Tracheophyta</taxon>
        <taxon>Spermatophyta</taxon>
        <taxon>Magnoliopsida</taxon>
        <taxon>Liliopsida</taxon>
        <taxon>Asparagales</taxon>
        <taxon>Orchidaceae</taxon>
        <taxon>Vanilloideae</taxon>
        <taxon>Vanilleae</taxon>
        <taxon>Vanilla</taxon>
    </lineage>
</organism>
<sequence>MGLKNEAILVASNNRKEENEVKLHSRRVAHKGKHSRRDAHKGNFKNYDRIGVHQPKVETCAKRGALNHVDGDRITPGQHAIGDEIEAAANDEEPRFSNLTDSGCEVEVVCGLQEEESISATGPRPGDKLIEVWSDPSPSDRGTHLSFSVLTLLAKESMRTKPPSVQTDQPVRGLQNKVSSKGQKIDRRSWSKSLLCSNLQVDLLEGIAFYRLSFLVQRRVTCGSS</sequence>
<feature type="non-terminal residue" evidence="2">
    <location>
        <position position="1"/>
    </location>
</feature>
<evidence type="ECO:0000313" key="2">
    <source>
        <dbReference type="EMBL" id="KAG0448734.1"/>
    </source>
</evidence>
<gene>
    <name evidence="2" type="ORF">HPP92_027677</name>
</gene>
<accession>A0A835U403</accession>
<protein>
    <submittedName>
        <fullName evidence="2">Uncharacterized protein</fullName>
    </submittedName>
</protein>
<dbReference type="OrthoDB" id="549068at2759"/>
<dbReference type="AlphaFoldDB" id="A0A835U403"/>
<keyword evidence="3" id="KW-1185">Reference proteome</keyword>
<dbReference type="Proteomes" id="UP000636800">
    <property type="component" value="Unassembled WGS sequence"/>
</dbReference>
<evidence type="ECO:0000256" key="1">
    <source>
        <dbReference type="SAM" id="MobiDB-lite"/>
    </source>
</evidence>
<name>A0A835U403_VANPL</name>